<name>A0A364RG71_9BACT</name>
<evidence type="ECO:0000256" key="8">
    <source>
        <dbReference type="PIRSR" id="PIRSR001589-1"/>
    </source>
</evidence>
<feature type="binding site" evidence="9">
    <location>
        <position position="98"/>
    </location>
    <ligand>
        <name>L-glutamine</name>
        <dbReference type="ChEBI" id="CHEBI:58359"/>
    </ligand>
</feature>
<evidence type="ECO:0000256" key="9">
    <source>
        <dbReference type="PIRSR" id="PIRSR001589-2"/>
    </source>
</evidence>
<dbReference type="InterPro" id="IPR029055">
    <property type="entry name" value="Ntn_hydrolases_N"/>
</dbReference>
<evidence type="ECO:0000256" key="6">
    <source>
        <dbReference type="ARBA" id="ARBA00022962"/>
    </source>
</evidence>
<comment type="caution">
    <text evidence="11">The sequence shown here is derived from an EMBL/GenBank/DDBJ whole genome shotgun (WGS) entry which is preliminary data.</text>
</comment>
<dbReference type="EC" id="6.3.5.4" evidence="3"/>
<keyword evidence="8" id="KW-0028">Amino-acid biosynthesis</keyword>
<dbReference type="SUPFAM" id="SSF56235">
    <property type="entry name" value="N-terminal nucleophile aminohydrolases (Ntn hydrolases)"/>
    <property type="match status" value="1"/>
</dbReference>
<evidence type="ECO:0000259" key="10">
    <source>
        <dbReference type="PROSITE" id="PS51278"/>
    </source>
</evidence>
<comment type="catalytic activity">
    <reaction evidence="7">
        <text>L-aspartate + L-glutamine + ATP + H2O = L-asparagine + L-glutamate + AMP + diphosphate + H(+)</text>
        <dbReference type="Rhea" id="RHEA:12228"/>
        <dbReference type="ChEBI" id="CHEBI:15377"/>
        <dbReference type="ChEBI" id="CHEBI:15378"/>
        <dbReference type="ChEBI" id="CHEBI:29985"/>
        <dbReference type="ChEBI" id="CHEBI:29991"/>
        <dbReference type="ChEBI" id="CHEBI:30616"/>
        <dbReference type="ChEBI" id="CHEBI:33019"/>
        <dbReference type="ChEBI" id="CHEBI:58048"/>
        <dbReference type="ChEBI" id="CHEBI:58359"/>
        <dbReference type="ChEBI" id="CHEBI:456215"/>
        <dbReference type="EC" id="6.3.5.4"/>
    </reaction>
</comment>
<dbReference type="InterPro" id="IPR014729">
    <property type="entry name" value="Rossmann-like_a/b/a_fold"/>
</dbReference>
<sequence length="626" mass="70448">MCGISGIIGIQSSAEAGPVLDRMNEAIAHRGPDDSGGVVEAGVALGQRRLSIIDLSCAGHQPMISPDGNLVLIFNGEIYNFLELKQELKEYPFQTQTDTEVILAAYKRWGRECVHHFNGMFAFVLWDKAAGDIFIFRDRLGIKPLYYYQHDNLLLFSSEVRALLSSGYVPRKLNKAALSDYLRYQTVHAPETMVEGVKMLMPGHGIHIKNGAYTFFQYWSPEKNYSREAEGKSYQEIKQNVQQLLLSAVERRLIADVPFGAFLSGGIDSSAIVGLMSQVAKKKVKTFAVTFEEEAFSEAKYAAAIAKKFNTEHTEIRLTPNDFLGLIPAALKAMDHPSGDGPNTYVVSKVTKEAGITMALSGLGGDELFGGYDVFKRMLTLQKNQWVAGLPLAARKLAGQAIHTLKPSVASAKIDELLRLPSWQLNYTYPITRQVLSDAYLQKLTNQSKLEPNRVQQLVAESRQLQALQPHKLPLLSQVSIAEIGTYMQNTLLRDTDQMSMAHALEVRVPFLDYELVEYVLGVPDEHKYPTSPKRLLTESLGDLLPMDIINRPKMGFVLPWQNWLKEEMFSFADQKLNNLGDRSAFNADELKELWSKFRRGDATVTWSRIWYLVVLENWLEENEIE</sequence>
<dbReference type="PROSITE" id="PS51278">
    <property type="entry name" value="GATASE_TYPE_2"/>
    <property type="match status" value="1"/>
</dbReference>
<dbReference type="CDD" id="cd00712">
    <property type="entry name" value="AsnB"/>
    <property type="match status" value="1"/>
</dbReference>
<dbReference type="InterPro" id="IPR006426">
    <property type="entry name" value="Asn_synth_AEB"/>
</dbReference>
<dbReference type="GO" id="GO:0006529">
    <property type="term" value="P:asparagine biosynthetic process"/>
    <property type="evidence" value="ECO:0007669"/>
    <property type="project" value="UniProtKB-KW"/>
</dbReference>
<keyword evidence="8" id="KW-0061">Asparagine biosynthesis</keyword>
<feature type="binding site" evidence="9">
    <location>
        <position position="289"/>
    </location>
    <ligand>
        <name>ATP</name>
        <dbReference type="ChEBI" id="CHEBI:30616"/>
    </ligand>
</feature>
<reference evidence="11 12" key="2">
    <citation type="submission" date="2018-07" db="EMBL/GenBank/DDBJ databases">
        <title>Pontibacter sp. 2b14 genomic sequence and assembly.</title>
        <authorList>
            <person name="Du Z.-J."/>
        </authorList>
    </citation>
    <scope>NUCLEOTIDE SEQUENCE [LARGE SCALE GENOMIC DNA]</scope>
    <source>
        <strain evidence="11 12">2b14</strain>
    </source>
</reference>
<dbReference type="CDD" id="cd01991">
    <property type="entry name" value="Asn_synthase_B_C"/>
    <property type="match status" value="1"/>
</dbReference>
<dbReference type="RefSeq" id="WP_112305433.1">
    <property type="nucleotide sequence ID" value="NZ_QMDV01000002.1"/>
</dbReference>
<accession>A0A364RG71</accession>
<dbReference type="GO" id="GO:0004066">
    <property type="term" value="F:asparagine synthase (glutamine-hydrolyzing) activity"/>
    <property type="evidence" value="ECO:0007669"/>
    <property type="project" value="UniProtKB-EC"/>
</dbReference>
<feature type="binding site" evidence="9">
    <location>
        <begin position="361"/>
        <end position="362"/>
    </location>
    <ligand>
        <name>ATP</name>
        <dbReference type="ChEBI" id="CHEBI:30616"/>
    </ligand>
</feature>
<evidence type="ECO:0000313" key="12">
    <source>
        <dbReference type="Proteomes" id="UP000251692"/>
    </source>
</evidence>
<dbReference type="PANTHER" id="PTHR43284:SF1">
    <property type="entry name" value="ASPARAGINE SYNTHETASE"/>
    <property type="match status" value="1"/>
</dbReference>
<dbReference type="PANTHER" id="PTHR43284">
    <property type="entry name" value="ASPARAGINE SYNTHETASE (GLUTAMINE-HYDROLYZING)"/>
    <property type="match status" value="1"/>
</dbReference>
<dbReference type="EMBL" id="QMDV01000002">
    <property type="protein sequence ID" value="RAU83283.1"/>
    <property type="molecule type" value="Genomic_DNA"/>
</dbReference>
<evidence type="ECO:0000256" key="4">
    <source>
        <dbReference type="ARBA" id="ARBA00022741"/>
    </source>
</evidence>
<keyword evidence="11" id="KW-0436">Ligase</keyword>
<evidence type="ECO:0000256" key="5">
    <source>
        <dbReference type="ARBA" id="ARBA00022840"/>
    </source>
</evidence>
<dbReference type="SUPFAM" id="SSF52402">
    <property type="entry name" value="Adenine nucleotide alpha hydrolases-like"/>
    <property type="match status" value="1"/>
</dbReference>
<dbReference type="Pfam" id="PF13537">
    <property type="entry name" value="GATase_7"/>
    <property type="match status" value="1"/>
</dbReference>
<dbReference type="GO" id="GO:0005829">
    <property type="term" value="C:cytosol"/>
    <property type="evidence" value="ECO:0007669"/>
    <property type="project" value="TreeGrafter"/>
</dbReference>
<dbReference type="GO" id="GO:0005524">
    <property type="term" value="F:ATP binding"/>
    <property type="evidence" value="ECO:0007669"/>
    <property type="project" value="UniProtKB-KW"/>
</dbReference>
<dbReference type="InterPro" id="IPR017932">
    <property type="entry name" value="GATase_2_dom"/>
</dbReference>
<keyword evidence="4 9" id="KW-0547">Nucleotide-binding</keyword>
<dbReference type="InterPro" id="IPR001962">
    <property type="entry name" value="Asn_synthase"/>
</dbReference>
<gene>
    <name evidence="11" type="primary">asnB</name>
    <name evidence="11" type="ORF">DP923_08735</name>
</gene>
<dbReference type="AlphaFoldDB" id="A0A364RG71"/>
<dbReference type="InterPro" id="IPR051786">
    <property type="entry name" value="ASN_synthetase/amidase"/>
</dbReference>
<feature type="active site" description="For GATase activity" evidence="8">
    <location>
        <position position="2"/>
    </location>
</feature>
<comment type="similarity">
    <text evidence="2">Belongs to the asparagine synthetase family.</text>
</comment>
<dbReference type="Gene3D" id="3.60.20.10">
    <property type="entry name" value="Glutamine Phosphoribosylpyrophosphate, subunit 1, domain 1"/>
    <property type="match status" value="1"/>
</dbReference>
<evidence type="ECO:0000256" key="7">
    <source>
        <dbReference type="ARBA" id="ARBA00048741"/>
    </source>
</evidence>
<evidence type="ECO:0000256" key="3">
    <source>
        <dbReference type="ARBA" id="ARBA00012737"/>
    </source>
</evidence>
<evidence type="ECO:0000256" key="1">
    <source>
        <dbReference type="ARBA" id="ARBA00005187"/>
    </source>
</evidence>
<organism evidence="11 12">
    <name type="scientific">Pontibacter arcticus</name>
    <dbReference type="NCBI Taxonomy" id="2080288"/>
    <lineage>
        <taxon>Bacteria</taxon>
        <taxon>Pseudomonadati</taxon>
        <taxon>Bacteroidota</taxon>
        <taxon>Cytophagia</taxon>
        <taxon>Cytophagales</taxon>
        <taxon>Hymenobacteraceae</taxon>
        <taxon>Pontibacter</taxon>
    </lineage>
</organism>
<reference evidence="11 12" key="1">
    <citation type="submission" date="2018-06" db="EMBL/GenBank/DDBJ databases">
        <authorList>
            <person name="Liu Z.-W."/>
        </authorList>
    </citation>
    <scope>NUCLEOTIDE SEQUENCE [LARGE SCALE GENOMIC DNA]</scope>
    <source>
        <strain evidence="11 12">2b14</strain>
    </source>
</reference>
<dbReference type="Gene3D" id="3.40.50.620">
    <property type="entry name" value="HUPs"/>
    <property type="match status" value="1"/>
</dbReference>
<keyword evidence="12" id="KW-1185">Reference proteome</keyword>
<keyword evidence="6 8" id="KW-0315">Glutamine amidotransferase</keyword>
<dbReference type="InterPro" id="IPR033738">
    <property type="entry name" value="AsnB_N"/>
</dbReference>
<dbReference type="NCBIfam" id="TIGR01536">
    <property type="entry name" value="asn_synth_AEB"/>
    <property type="match status" value="1"/>
</dbReference>
<evidence type="ECO:0000313" key="11">
    <source>
        <dbReference type="EMBL" id="RAU83283.1"/>
    </source>
</evidence>
<dbReference type="Proteomes" id="UP000251692">
    <property type="component" value="Unassembled WGS sequence"/>
</dbReference>
<keyword evidence="5 9" id="KW-0067">ATP-binding</keyword>
<feature type="domain" description="Glutamine amidotransferase type-2" evidence="10">
    <location>
        <begin position="2"/>
        <end position="211"/>
    </location>
</feature>
<dbReference type="OrthoDB" id="9763290at2"/>
<proteinExistence type="inferred from homology"/>
<protein>
    <recommendedName>
        <fullName evidence="3">asparagine synthase (glutamine-hydrolyzing)</fullName>
        <ecNumber evidence="3">6.3.5.4</ecNumber>
    </recommendedName>
</protein>
<dbReference type="Pfam" id="PF00733">
    <property type="entry name" value="Asn_synthase"/>
    <property type="match status" value="1"/>
</dbReference>
<evidence type="ECO:0000256" key="2">
    <source>
        <dbReference type="ARBA" id="ARBA00005752"/>
    </source>
</evidence>
<dbReference type="PIRSF" id="PIRSF001589">
    <property type="entry name" value="Asn_synthetase_glu-h"/>
    <property type="match status" value="1"/>
</dbReference>
<comment type="pathway">
    <text evidence="1">Amino-acid biosynthesis; L-asparagine biosynthesis; L-asparagine from L-aspartate (L-Gln route): step 1/1.</text>
</comment>